<accession>A4TZ83</accession>
<name>A4TZ83_9PROT</name>
<feature type="region of interest" description="Disordered" evidence="1">
    <location>
        <begin position="133"/>
        <end position="152"/>
    </location>
</feature>
<dbReference type="AlphaFoldDB" id="A4TZ83"/>
<protein>
    <submittedName>
        <fullName evidence="2">Uncharacterized protein</fullName>
    </submittedName>
</protein>
<organism evidence="2">
    <name type="scientific">Magnetospirillum gryphiswaldense</name>
    <dbReference type="NCBI Taxonomy" id="55518"/>
    <lineage>
        <taxon>Bacteria</taxon>
        <taxon>Pseudomonadati</taxon>
        <taxon>Pseudomonadota</taxon>
        <taxon>Alphaproteobacteria</taxon>
        <taxon>Rhodospirillales</taxon>
        <taxon>Rhodospirillaceae</taxon>
        <taxon>Magnetospirillum</taxon>
    </lineage>
</organism>
<proteinExistence type="predicted"/>
<evidence type="ECO:0000256" key="1">
    <source>
        <dbReference type="SAM" id="MobiDB-lite"/>
    </source>
</evidence>
<sequence>MASSPVTYLTLADLCERWGLKHSHICALALDQKLAFSIGLSNVSAEVGEWDQVDEDQWQRIPHGRRCLTGIYDLTRNDAWAVIKHGQHKIDSVLSTESDGYIEFHSDYGSPEFMVDVDDLLIRRVDVERFEGSNAPPEKIAGQARNPRGGPGAPPKYDWDGFWIEACRRIHDEGVPLTQAALVRDLQDWFDANAAVAPDLSTIKKKVSKLWKALRSGDGGRDSTATTVRRVVA</sequence>
<dbReference type="EMBL" id="CU459003">
    <property type="protein sequence ID" value="CAM75940.1"/>
    <property type="molecule type" value="Genomic_DNA"/>
</dbReference>
<evidence type="ECO:0000313" key="2">
    <source>
        <dbReference type="EMBL" id="CAM75940.1"/>
    </source>
</evidence>
<dbReference type="RefSeq" id="WP_106003514.1">
    <property type="nucleotide sequence ID" value="NZ_CP027527.1"/>
</dbReference>
<gene>
    <name evidence="2" type="ORF">MGR_2244</name>
</gene>
<reference evidence="2" key="1">
    <citation type="journal article" date="2007" name="J. Bacteriol.">
        <title>Comparative genome analysis of four magnetotactic bacteria reveals a complex set of group-specific genes implicated in magnetosome biomineralization and function.</title>
        <authorList>
            <person name="Richter M."/>
            <person name="Kube M."/>
            <person name="Bazylinski D.A."/>
            <person name="Lombardot T."/>
            <person name="Gloeckner F.O."/>
            <person name="Reinhardt R."/>
            <person name="Schueler D."/>
        </authorList>
    </citation>
    <scope>NUCLEOTIDE SEQUENCE</scope>
    <source>
        <strain evidence="2">MSR-1</strain>
    </source>
</reference>